<dbReference type="RefSeq" id="WP_126981506.1">
    <property type="nucleotide sequence ID" value="NZ_RZHD01000003.1"/>
</dbReference>
<dbReference type="AlphaFoldDB" id="A0A433LG27"/>
<evidence type="ECO:0000313" key="3">
    <source>
        <dbReference type="Proteomes" id="UP000286912"/>
    </source>
</evidence>
<accession>A0A433LG27</accession>
<dbReference type="Proteomes" id="UP000286912">
    <property type="component" value="Unassembled WGS sequence"/>
</dbReference>
<name>A0A433LG27_9GAMM</name>
<reference evidence="2 3" key="1">
    <citation type="submission" date="2018-12" db="EMBL/GenBank/DDBJ databases">
        <title>three novel Halomonas strain isolated from plants.</title>
        <authorList>
            <person name="Sun C."/>
        </authorList>
    </citation>
    <scope>NUCLEOTIDE SEQUENCE [LARGE SCALE GENOMIC DNA]</scope>
    <source>
        <strain evidence="2 3">RC</strain>
    </source>
</reference>
<keyword evidence="3" id="KW-1185">Reference proteome</keyword>
<sequence>MNNQPQLNRSQRRAREKSAKRTATRMDQRQYHAYQQRARLWAKGAIATGRHIGDKFEGEWEFPAHVPADKRQSVAEYATHAPMRWRVIARLVLRYDDGQETREADAECGQAQKIGELMELRKQLMRELKAAVNPRYVWDEIYEMECLG</sequence>
<gene>
    <name evidence="2" type="ORF">ELY37_03050</name>
</gene>
<dbReference type="OrthoDB" id="9974758at2"/>
<organism evidence="2 3">
    <name type="scientific">Vreelandella populi</name>
    <dbReference type="NCBI Taxonomy" id="2498858"/>
    <lineage>
        <taxon>Bacteria</taxon>
        <taxon>Pseudomonadati</taxon>
        <taxon>Pseudomonadota</taxon>
        <taxon>Gammaproteobacteria</taxon>
        <taxon>Oceanospirillales</taxon>
        <taxon>Halomonadaceae</taxon>
        <taxon>Vreelandella</taxon>
    </lineage>
</organism>
<evidence type="ECO:0000313" key="2">
    <source>
        <dbReference type="EMBL" id="RUR48842.1"/>
    </source>
</evidence>
<feature type="region of interest" description="Disordered" evidence="1">
    <location>
        <begin position="1"/>
        <end position="29"/>
    </location>
</feature>
<protein>
    <submittedName>
        <fullName evidence="2">Uncharacterized protein</fullName>
    </submittedName>
</protein>
<dbReference type="EMBL" id="RZHD01000003">
    <property type="protein sequence ID" value="RUR48842.1"/>
    <property type="molecule type" value="Genomic_DNA"/>
</dbReference>
<comment type="caution">
    <text evidence="2">The sequence shown here is derived from an EMBL/GenBank/DDBJ whole genome shotgun (WGS) entry which is preliminary data.</text>
</comment>
<proteinExistence type="predicted"/>
<evidence type="ECO:0000256" key="1">
    <source>
        <dbReference type="SAM" id="MobiDB-lite"/>
    </source>
</evidence>
<feature type="compositionally biased region" description="Basic and acidic residues" evidence="1">
    <location>
        <begin position="16"/>
        <end position="29"/>
    </location>
</feature>